<dbReference type="GO" id="GO:0004497">
    <property type="term" value="F:monooxygenase activity"/>
    <property type="evidence" value="ECO:0007669"/>
    <property type="project" value="UniProtKB-KW"/>
</dbReference>
<dbReference type="InterPro" id="IPR001128">
    <property type="entry name" value="Cyt_P450"/>
</dbReference>
<keyword evidence="11" id="KW-1185">Reference proteome</keyword>
<evidence type="ECO:0000256" key="4">
    <source>
        <dbReference type="ARBA" id="ARBA00022723"/>
    </source>
</evidence>
<evidence type="ECO:0000256" key="7">
    <source>
        <dbReference type="ARBA" id="ARBA00023033"/>
    </source>
</evidence>
<dbReference type="AlphaFoldDB" id="A0AAN7P467"/>
<comment type="cofactor">
    <cofactor evidence="1 8">
        <name>heme</name>
        <dbReference type="ChEBI" id="CHEBI:30413"/>
    </cofactor>
</comment>
<dbReference type="PANTHER" id="PTHR24291">
    <property type="entry name" value="CYTOCHROME P450 FAMILY 4"/>
    <property type="match status" value="1"/>
</dbReference>
<keyword evidence="6 8" id="KW-0408">Iron</keyword>
<dbReference type="PANTHER" id="PTHR24291:SF187">
    <property type="entry name" value="CYTOCHROME P450 4AE1-RELATED"/>
    <property type="match status" value="1"/>
</dbReference>
<protein>
    <recommendedName>
        <fullName evidence="12">Cytochrome P450</fullName>
    </recommendedName>
</protein>
<evidence type="ECO:0000256" key="5">
    <source>
        <dbReference type="ARBA" id="ARBA00023002"/>
    </source>
</evidence>
<keyword evidence="7 9" id="KW-0503">Monooxygenase</keyword>
<reference evidence="11" key="1">
    <citation type="submission" date="2023-01" db="EMBL/GenBank/DDBJ databases">
        <title>Key to firefly adult light organ development and bioluminescence: homeobox transcription factors regulate luciferase expression and transportation to peroxisome.</title>
        <authorList>
            <person name="Fu X."/>
        </authorList>
    </citation>
    <scope>NUCLEOTIDE SEQUENCE [LARGE SCALE GENOMIC DNA]</scope>
</reference>
<dbReference type="EMBL" id="JARPUR010000003">
    <property type="protein sequence ID" value="KAK4880255.1"/>
    <property type="molecule type" value="Genomic_DNA"/>
</dbReference>
<keyword evidence="3 8" id="KW-0349">Heme</keyword>
<gene>
    <name evidence="10" type="ORF">RN001_008401</name>
</gene>
<dbReference type="Gene3D" id="1.10.630.10">
    <property type="entry name" value="Cytochrome P450"/>
    <property type="match status" value="1"/>
</dbReference>
<evidence type="ECO:0000313" key="10">
    <source>
        <dbReference type="EMBL" id="KAK4880255.1"/>
    </source>
</evidence>
<comment type="similarity">
    <text evidence="2 9">Belongs to the cytochrome P450 family.</text>
</comment>
<dbReference type="InterPro" id="IPR036396">
    <property type="entry name" value="Cyt_P450_sf"/>
</dbReference>
<dbReference type="GO" id="GO:0020037">
    <property type="term" value="F:heme binding"/>
    <property type="evidence" value="ECO:0007669"/>
    <property type="project" value="InterPro"/>
</dbReference>
<evidence type="ECO:0000256" key="9">
    <source>
        <dbReference type="RuleBase" id="RU000461"/>
    </source>
</evidence>
<evidence type="ECO:0000256" key="3">
    <source>
        <dbReference type="ARBA" id="ARBA00022617"/>
    </source>
</evidence>
<comment type="caution">
    <text evidence="10">The sequence shown here is derived from an EMBL/GenBank/DDBJ whole genome shotgun (WGS) entry which is preliminary data.</text>
</comment>
<organism evidence="10 11">
    <name type="scientific">Aquatica leii</name>
    <dbReference type="NCBI Taxonomy" id="1421715"/>
    <lineage>
        <taxon>Eukaryota</taxon>
        <taxon>Metazoa</taxon>
        <taxon>Ecdysozoa</taxon>
        <taxon>Arthropoda</taxon>
        <taxon>Hexapoda</taxon>
        <taxon>Insecta</taxon>
        <taxon>Pterygota</taxon>
        <taxon>Neoptera</taxon>
        <taxon>Endopterygota</taxon>
        <taxon>Coleoptera</taxon>
        <taxon>Polyphaga</taxon>
        <taxon>Elateriformia</taxon>
        <taxon>Elateroidea</taxon>
        <taxon>Lampyridae</taxon>
        <taxon>Luciolinae</taxon>
        <taxon>Aquatica</taxon>
    </lineage>
</organism>
<feature type="binding site" description="axial binding residue" evidence="8">
    <location>
        <position position="402"/>
    </location>
    <ligand>
        <name>heme</name>
        <dbReference type="ChEBI" id="CHEBI:30413"/>
    </ligand>
    <ligandPart>
        <name>Fe</name>
        <dbReference type="ChEBI" id="CHEBI:18248"/>
    </ligandPart>
</feature>
<proteinExistence type="inferred from homology"/>
<keyword evidence="4 8" id="KW-0479">Metal-binding</keyword>
<evidence type="ECO:0000256" key="8">
    <source>
        <dbReference type="PIRSR" id="PIRSR602401-1"/>
    </source>
</evidence>
<dbReference type="InterPro" id="IPR017972">
    <property type="entry name" value="Cyt_P450_CS"/>
</dbReference>
<dbReference type="Pfam" id="PF00067">
    <property type="entry name" value="p450"/>
    <property type="match status" value="1"/>
</dbReference>
<evidence type="ECO:0000313" key="11">
    <source>
        <dbReference type="Proteomes" id="UP001353858"/>
    </source>
</evidence>
<sequence length="456" mass="52622">MCRQITRHCVVYFMVSSRVVSLIPSCLKLVKQYGDIVNGTIGFSPRLFISGDKYIKILLSSKVHLHKSYEYNFIKPWIGDGLVCSSGVWWKTQRKLLTPAFHFNILENFINVFEKQSNILITQFEKINGEFDVQLYCKLYVLDVLCETTMNASINAQSCANSDYVVSVYTLLLILIKRTISPLKMWNFFFKLSTEYKQQQNALKVVHEYTKSVVKKRKNVFETNNINNNTSTYEKKLALLDLMLQNKMPEDAVMDELNTFLFAGQETTTSALSFLIYVLSKHSNVQEKLANEFLELFGDDFSKSLTYNDLQKTEYLDQVIKESLRLYTPAPFISRVLKEDALFDGHVIPKNVTITVFIYGLHHQPSLYPNPELFDPDRFSIENSKNRSVYSYIPFSAGPRNCIGQKFVMLQLKHTIINIIRKFKILPVANHEPILLANGTLSSENGLPIRVQKRIY</sequence>
<name>A0AAN7P467_9COLE</name>
<dbReference type="GO" id="GO:0005506">
    <property type="term" value="F:iron ion binding"/>
    <property type="evidence" value="ECO:0007669"/>
    <property type="project" value="InterPro"/>
</dbReference>
<accession>A0AAN7P467</accession>
<dbReference type="CDD" id="cd20628">
    <property type="entry name" value="CYP4"/>
    <property type="match status" value="1"/>
</dbReference>
<dbReference type="PRINTS" id="PR00385">
    <property type="entry name" value="P450"/>
</dbReference>
<dbReference type="Proteomes" id="UP001353858">
    <property type="component" value="Unassembled WGS sequence"/>
</dbReference>
<evidence type="ECO:0000256" key="2">
    <source>
        <dbReference type="ARBA" id="ARBA00010617"/>
    </source>
</evidence>
<dbReference type="InterPro" id="IPR002401">
    <property type="entry name" value="Cyt_P450_E_grp-I"/>
</dbReference>
<dbReference type="GO" id="GO:0016705">
    <property type="term" value="F:oxidoreductase activity, acting on paired donors, with incorporation or reduction of molecular oxygen"/>
    <property type="evidence" value="ECO:0007669"/>
    <property type="project" value="InterPro"/>
</dbReference>
<evidence type="ECO:0000256" key="6">
    <source>
        <dbReference type="ARBA" id="ARBA00023004"/>
    </source>
</evidence>
<dbReference type="InterPro" id="IPR050196">
    <property type="entry name" value="Cytochrome_P450_Monoox"/>
</dbReference>
<dbReference type="PROSITE" id="PS00086">
    <property type="entry name" value="CYTOCHROME_P450"/>
    <property type="match status" value="1"/>
</dbReference>
<evidence type="ECO:0000256" key="1">
    <source>
        <dbReference type="ARBA" id="ARBA00001971"/>
    </source>
</evidence>
<evidence type="ECO:0008006" key="12">
    <source>
        <dbReference type="Google" id="ProtNLM"/>
    </source>
</evidence>
<dbReference type="PRINTS" id="PR00463">
    <property type="entry name" value="EP450I"/>
</dbReference>
<dbReference type="SUPFAM" id="SSF48264">
    <property type="entry name" value="Cytochrome P450"/>
    <property type="match status" value="1"/>
</dbReference>
<keyword evidence="5 9" id="KW-0560">Oxidoreductase</keyword>